<dbReference type="AlphaFoldDB" id="A0A1H8LW80"/>
<dbReference type="STRING" id="501024.RTCCBAU85039_2864"/>
<protein>
    <submittedName>
        <fullName evidence="5">Amino acid/amide ABC transporter substrate-binding protein, HAAT family</fullName>
    </submittedName>
    <submittedName>
        <fullName evidence="4">Leucine-, isoleucine-, valine-, threonine-, and alanine-binding protein</fullName>
    </submittedName>
</protein>
<evidence type="ECO:0000256" key="2">
    <source>
        <dbReference type="ARBA" id="ARBA00022729"/>
    </source>
</evidence>
<evidence type="ECO:0000313" key="7">
    <source>
        <dbReference type="Proteomes" id="UP000198939"/>
    </source>
</evidence>
<evidence type="ECO:0000313" key="4">
    <source>
        <dbReference type="EMBL" id="SEH88505.1"/>
    </source>
</evidence>
<evidence type="ECO:0000313" key="5">
    <source>
        <dbReference type="EMBL" id="SEO09341.1"/>
    </source>
</evidence>
<dbReference type="EMBL" id="FNXB01000013">
    <property type="protein sequence ID" value="SEH88505.1"/>
    <property type="molecule type" value="Genomic_DNA"/>
</dbReference>
<dbReference type="EMBL" id="FOCV01000011">
    <property type="protein sequence ID" value="SEO09341.1"/>
    <property type="molecule type" value="Genomic_DNA"/>
</dbReference>
<dbReference type="Gene3D" id="3.40.50.2300">
    <property type="match status" value="2"/>
</dbReference>
<dbReference type="SUPFAM" id="SSF53822">
    <property type="entry name" value="Periplasmic binding protein-like I"/>
    <property type="match status" value="1"/>
</dbReference>
<dbReference type="Proteomes" id="UP000198939">
    <property type="component" value="Unassembled WGS sequence"/>
</dbReference>
<name>A0A1H8LW80_9HYPH</name>
<proteinExistence type="inferred from homology"/>
<evidence type="ECO:0000313" key="6">
    <source>
        <dbReference type="Proteomes" id="UP000183063"/>
    </source>
</evidence>
<dbReference type="InterPro" id="IPR028082">
    <property type="entry name" value="Peripla_BP_I"/>
</dbReference>
<dbReference type="Proteomes" id="UP000183063">
    <property type="component" value="Unassembled WGS sequence"/>
</dbReference>
<comment type="similarity">
    <text evidence="1">Belongs to the leucine-binding protein family.</text>
</comment>
<accession>A0A1H8LW80</accession>
<evidence type="ECO:0000256" key="1">
    <source>
        <dbReference type="ARBA" id="ARBA00010062"/>
    </source>
</evidence>
<dbReference type="Pfam" id="PF13458">
    <property type="entry name" value="Peripla_BP_6"/>
    <property type="match status" value="1"/>
</dbReference>
<gene>
    <name evidence="4" type="primary">braC_4</name>
    <name evidence="4" type="ORF">RTCCBAU85039_2864</name>
    <name evidence="5" type="ORF">SAMN05216228_1011177</name>
</gene>
<dbReference type="CDD" id="cd06342">
    <property type="entry name" value="PBP1_ABC_LIVBP-like"/>
    <property type="match status" value="1"/>
</dbReference>
<keyword evidence="2" id="KW-0732">Signal</keyword>
<evidence type="ECO:0000259" key="3">
    <source>
        <dbReference type="Pfam" id="PF13458"/>
    </source>
</evidence>
<feature type="domain" description="Leucine-binding protein" evidence="3">
    <location>
        <begin position="69"/>
        <end position="390"/>
    </location>
</feature>
<reference evidence="5 7" key="1">
    <citation type="submission" date="2016-10" db="EMBL/GenBank/DDBJ databases">
        <authorList>
            <person name="Varghese N."/>
            <person name="Submissions S."/>
        </authorList>
    </citation>
    <scope>NUCLEOTIDE SEQUENCE [LARGE SCALE GENOMIC DNA]</scope>
    <source>
        <strain evidence="5 7">CGMCC 1.7071</strain>
    </source>
</reference>
<reference evidence="6" key="3">
    <citation type="submission" date="2016-10" db="EMBL/GenBank/DDBJ databases">
        <authorList>
            <person name="Wibberg D."/>
        </authorList>
    </citation>
    <scope>NUCLEOTIDE SEQUENCE [LARGE SCALE GENOMIC DNA]</scope>
</reference>
<dbReference type="InterPro" id="IPR028081">
    <property type="entry name" value="Leu-bd"/>
</dbReference>
<sequence>MKVIGYLFYKSQAKSFPIVRFSLTIDTGRIKEQDKGQGPAAFMNTLRGLALLPMLLLAAVECHAAGLIIGVVAPQSGNLAPLGAQIIAGATAKVQQDGSTIVTVGETCEENSGAAIADALINAKVQVAVGFLCSETLDGALPKLKDANIPAITVSVRSRILMEDALKNGWPLYRMAPADGAEAEKIIEAIVGEWAAAPIALIEDGTIHGRELTEAIRNALEEKGLKPVFTDTYRPGQEQQVALVRRLRKAGATKVFVGGDRSDVAVIARDAAAEKIHLDILGGDAMRAADQPVGLADGVLAVALPDYAARPEAKPVVDAFRASGVEPEGYVLPAYAAVEIATKAAQDGAADDRPIAQHIGGTSFETVIGKIAFNAGHELADNPYRMLQWHAGSFVPPSAEIE</sequence>
<keyword evidence="7" id="KW-1185">Reference proteome</keyword>
<reference evidence="4" key="2">
    <citation type="submission" date="2016-10" db="EMBL/GenBank/DDBJ databases">
        <authorList>
            <person name="de Groot N.N."/>
        </authorList>
    </citation>
    <scope>NUCLEOTIDE SEQUENCE [LARGE SCALE GENOMIC DNA]</scope>
    <source>
        <strain evidence="4">CCBAU85039</strain>
    </source>
</reference>
<dbReference type="PANTHER" id="PTHR47151">
    <property type="entry name" value="LEU/ILE/VAL-BINDING ABC TRANSPORTER SUBUNIT"/>
    <property type="match status" value="1"/>
</dbReference>
<dbReference type="PANTHER" id="PTHR47151:SF2">
    <property type="entry name" value="AMINO ACID BINDING PROTEIN"/>
    <property type="match status" value="1"/>
</dbReference>
<organism evidence="4 6">
    <name type="scientific">Rhizobium tibeticum</name>
    <dbReference type="NCBI Taxonomy" id="501024"/>
    <lineage>
        <taxon>Bacteria</taxon>
        <taxon>Pseudomonadati</taxon>
        <taxon>Pseudomonadota</taxon>
        <taxon>Alphaproteobacteria</taxon>
        <taxon>Hyphomicrobiales</taxon>
        <taxon>Rhizobiaceae</taxon>
        <taxon>Rhizobium/Agrobacterium group</taxon>
        <taxon>Rhizobium</taxon>
    </lineage>
</organism>